<dbReference type="NCBIfam" id="NF041769">
    <property type="entry name" value="acyl_LnsA"/>
    <property type="match status" value="1"/>
</dbReference>
<dbReference type="AlphaFoldDB" id="G5JIR4"/>
<evidence type="ECO:0008006" key="4">
    <source>
        <dbReference type="Google" id="ProtNLM"/>
    </source>
</evidence>
<feature type="chain" id="PRO_5003479347" description="Orthopoxovirus protein, PF05708 family" evidence="1">
    <location>
        <begin position="28"/>
        <end position="192"/>
    </location>
</feature>
<protein>
    <recommendedName>
        <fullName evidence="4">Orthopoxovirus protein, PF05708 family</fullName>
    </recommendedName>
</protein>
<dbReference type="InterPro" id="IPR038765">
    <property type="entry name" value="Papain-like_cys_pep_sf"/>
</dbReference>
<dbReference type="SUPFAM" id="SSF54001">
    <property type="entry name" value="Cysteine proteinases"/>
    <property type="match status" value="1"/>
</dbReference>
<evidence type="ECO:0000256" key="1">
    <source>
        <dbReference type="SAM" id="SignalP"/>
    </source>
</evidence>
<dbReference type="RefSeq" id="WP_002463924.1">
    <property type="nucleotide sequence ID" value="NZ_AEUN01000414.1"/>
</dbReference>
<keyword evidence="3" id="KW-1185">Reference proteome</keyword>
<dbReference type="PATRIC" id="fig|911238.3.peg.1154"/>
<keyword evidence="1" id="KW-0732">Signal</keyword>
<feature type="signal peptide" evidence="1">
    <location>
        <begin position="1"/>
        <end position="27"/>
    </location>
</feature>
<sequence length="192" mass="21832">MKILKLFIVILMLICSLPLIMNQTVRAADKSIDPTQDDFKLQPGDIIITKGPVLYGFFGHSSIAIDSKNILQIEGPGDKPLTQSFDSFKYIYASGKNDWMKVYRCTKPGAGQKAATWVKNNYENTNHRYLVTLNLNSKNFTYCTKIIYQAYKFGVSKDAVKSHGLYIISPYAITDNFTKEYELKLVKSYNNN</sequence>
<reference evidence="2 3" key="1">
    <citation type="journal article" date="2012" name="BMC Genomics">
        <title>Comparative genomic analysis of the genus Staphylococcus including Staphylococcus aureus and its newly described sister species Staphylococcus simiae.</title>
        <authorList>
            <person name="Suzuki H."/>
            <person name="Lefebure T."/>
            <person name="Pavinski Bitar P."/>
            <person name="Stanhope M.J."/>
        </authorList>
    </citation>
    <scope>NUCLEOTIDE SEQUENCE [LARGE SCALE GENOMIC DNA]</scope>
    <source>
        <strain evidence="2 3">CCM 7213</strain>
    </source>
</reference>
<evidence type="ECO:0000313" key="2">
    <source>
        <dbReference type="EMBL" id="EHJ07917.1"/>
    </source>
</evidence>
<organism evidence="2 3">
    <name type="scientific">Staphylococcus simiae CCM 7213 = CCUG 51256</name>
    <dbReference type="NCBI Taxonomy" id="911238"/>
    <lineage>
        <taxon>Bacteria</taxon>
        <taxon>Bacillati</taxon>
        <taxon>Bacillota</taxon>
        <taxon>Bacilli</taxon>
        <taxon>Bacillales</taxon>
        <taxon>Staphylococcaceae</taxon>
        <taxon>Staphylococcus</taxon>
    </lineage>
</organism>
<dbReference type="InterPro" id="IPR056567">
    <property type="entry name" value="Acyl_LnsA-like"/>
</dbReference>
<dbReference type="Proteomes" id="UP000005413">
    <property type="component" value="Unassembled WGS sequence"/>
</dbReference>
<name>G5JIR4_9STAP</name>
<gene>
    <name evidence="2" type="ORF">SS7213T_06761</name>
</gene>
<evidence type="ECO:0000313" key="3">
    <source>
        <dbReference type="Proteomes" id="UP000005413"/>
    </source>
</evidence>
<accession>G5JIR4</accession>
<comment type="caution">
    <text evidence="2">The sequence shown here is derived from an EMBL/GenBank/DDBJ whole genome shotgun (WGS) entry which is preliminary data.</text>
</comment>
<proteinExistence type="predicted"/>
<dbReference type="EMBL" id="AEUN01000414">
    <property type="protein sequence ID" value="EHJ07917.1"/>
    <property type="molecule type" value="Genomic_DNA"/>
</dbReference>
<dbReference type="Gene3D" id="3.90.1720.10">
    <property type="entry name" value="endopeptidase domain like (from Nostoc punctiforme)"/>
    <property type="match status" value="1"/>
</dbReference>